<dbReference type="RefSeq" id="WP_111594419.1">
    <property type="nucleotide sequence ID" value="NZ_QLMA01000008.1"/>
</dbReference>
<dbReference type="OrthoDB" id="655946at2"/>
<sequence>MKAKVYQPHPALHEFVHNIGVYGTDFSEESGLSNMYRFVPSYQRYIMFYVEDPVKVQRVYSNEFVEKSVSLTVGPLEKAVWLDMGRKHLALGVAFKPGGLFRLLNIHMTELHEQDFDTRMFLGSEIEDINCQLKENTQNWDKMVQIVENWLLMKLARLKPSNSVDFVIEHLINHSGNISIERMASDANISLRQFERNVVQRTGMSPKRYARLIRFCKAYQLKENFPDTTWTDIAHMSGYYDQMHFIRDFKEFAGITPSIISQEELKNTVRLHSIMT</sequence>
<keyword evidence="2 5" id="KW-0238">DNA-binding</keyword>
<dbReference type="InterPro" id="IPR046532">
    <property type="entry name" value="DUF6597"/>
</dbReference>
<evidence type="ECO:0000256" key="2">
    <source>
        <dbReference type="ARBA" id="ARBA00023125"/>
    </source>
</evidence>
<dbReference type="PANTHER" id="PTHR46796:SF13">
    <property type="entry name" value="HTH-TYPE TRANSCRIPTIONAL ACTIVATOR RHAS"/>
    <property type="match status" value="1"/>
</dbReference>
<dbReference type="PROSITE" id="PS01124">
    <property type="entry name" value="HTH_ARAC_FAMILY_2"/>
    <property type="match status" value="1"/>
</dbReference>
<dbReference type="PANTHER" id="PTHR46796">
    <property type="entry name" value="HTH-TYPE TRANSCRIPTIONAL ACTIVATOR RHAS-RELATED"/>
    <property type="match status" value="1"/>
</dbReference>
<dbReference type="SUPFAM" id="SSF46689">
    <property type="entry name" value="Homeodomain-like"/>
    <property type="match status" value="1"/>
</dbReference>
<dbReference type="InterPro" id="IPR050204">
    <property type="entry name" value="AraC_XylS_family_regulators"/>
</dbReference>
<keyword evidence="6" id="KW-1185">Reference proteome</keyword>
<dbReference type="Proteomes" id="UP000249819">
    <property type="component" value="Unassembled WGS sequence"/>
</dbReference>
<name>A0A327VRK6_9BACT</name>
<organism evidence="5 6">
    <name type="scientific">Chitinophaga dinghuensis</name>
    <dbReference type="NCBI Taxonomy" id="1539050"/>
    <lineage>
        <taxon>Bacteria</taxon>
        <taxon>Pseudomonadati</taxon>
        <taxon>Bacteroidota</taxon>
        <taxon>Chitinophagia</taxon>
        <taxon>Chitinophagales</taxon>
        <taxon>Chitinophagaceae</taxon>
        <taxon>Chitinophaga</taxon>
    </lineage>
</organism>
<evidence type="ECO:0000259" key="4">
    <source>
        <dbReference type="PROSITE" id="PS01124"/>
    </source>
</evidence>
<protein>
    <submittedName>
        <fullName evidence="5">AraC-like DNA-binding protein</fullName>
    </submittedName>
</protein>
<evidence type="ECO:0000256" key="1">
    <source>
        <dbReference type="ARBA" id="ARBA00023015"/>
    </source>
</evidence>
<proteinExistence type="predicted"/>
<comment type="caution">
    <text evidence="5">The sequence shown here is derived from an EMBL/GenBank/DDBJ whole genome shotgun (WGS) entry which is preliminary data.</text>
</comment>
<dbReference type="Pfam" id="PF20240">
    <property type="entry name" value="DUF6597"/>
    <property type="match status" value="1"/>
</dbReference>
<reference evidence="5 6" key="1">
    <citation type="submission" date="2018-06" db="EMBL/GenBank/DDBJ databases">
        <title>Genomic Encyclopedia of Archaeal and Bacterial Type Strains, Phase II (KMG-II): from individual species to whole genera.</title>
        <authorList>
            <person name="Goeker M."/>
        </authorList>
    </citation>
    <scope>NUCLEOTIDE SEQUENCE [LARGE SCALE GENOMIC DNA]</scope>
    <source>
        <strain evidence="5 6">DSM 29821</strain>
    </source>
</reference>
<dbReference type="SMART" id="SM00342">
    <property type="entry name" value="HTH_ARAC"/>
    <property type="match status" value="1"/>
</dbReference>
<dbReference type="GO" id="GO:0003700">
    <property type="term" value="F:DNA-binding transcription factor activity"/>
    <property type="evidence" value="ECO:0007669"/>
    <property type="project" value="InterPro"/>
</dbReference>
<evidence type="ECO:0000256" key="3">
    <source>
        <dbReference type="ARBA" id="ARBA00023163"/>
    </source>
</evidence>
<accession>A0A327VRK6</accession>
<gene>
    <name evidence="5" type="ORF">CLV59_108230</name>
</gene>
<evidence type="ECO:0000313" key="6">
    <source>
        <dbReference type="Proteomes" id="UP000249819"/>
    </source>
</evidence>
<evidence type="ECO:0000313" key="5">
    <source>
        <dbReference type="EMBL" id="RAJ76709.1"/>
    </source>
</evidence>
<dbReference type="InterPro" id="IPR009057">
    <property type="entry name" value="Homeodomain-like_sf"/>
</dbReference>
<keyword evidence="1" id="KW-0805">Transcription regulation</keyword>
<dbReference type="AlphaFoldDB" id="A0A327VRK6"/>
<dbReference type="EMBL" id="QLMA01000008">
    <property type="protein sequence ID" value="RAJ76709.1"/>
    <property type="molecule type" value="Genomic_DNA"/>
</dbReference>
<feature type="domain" description="HTH araC/xylS-type" evidence="4">
    <location>
        <begin position="161"/>
        <end position="263"/>
    </location>
</feature>
<keyword evidence="3" id="KW-0804">Transcription</keyword>
<dbReference type="InterPro" id="IPR018060">
    <property type="entry name" value="HTH_AraC"/>
</dbReference>
<dbReference type="Gene3D" id="1.10.10.60">
    <property type="entry name" value="Homeodomain-like"/>
    <property type="match status" value="1"/>
</dbReference>
<dbReference type="Pfam" id="PF12833">
    <property type="entry name" value="HTH_18"/>
    <property type="match status" value="1"/>
</dbReference>
<dbReference type="GO" id="GO:0043565">
    <property type="term" value="F:sequence-specific DNA binding"/>
    <property type="evidence" value="ECO:0007669"/>
    <property type="project" value="InterPro"/>
</dbReference>